<sequence length="969" mass="109075">MKPNEDMHGGAEEVDLDPCDLYVSLGTLIVEGRQPGLTERGYGEGPHCLPPHGQNRHECDLTSEFCQRQAVLLKHMLLLWRNGIPMSIEVILHPDCCKPANLDSINVEASSNPDTPSCLLEQWNVHMLPKRVPNANTTPRGLILALRSFLHFSQLSAWLSLSGGKSPKNIQYRICVPGEAFSNKFSRPPEMHVFPLANVGKNNAMKVTVRTLPRYVHATLVCSIHDRKEHEITKDFKNMKVEDEMLSKNYKEFIGDNCRSRIDRHHREKVLQLSEKKPSRTSSPADSMIGDSLLDPPQSLQMYPKRYQSPSRSGSPSLEAPERLMLGATSCRKENVRQKSDAYGRHQRRPVVERFLKKEFGGVATSLSPIRYKGIASELKEPELVTKKENNLLHKGKANESSSYFCNTAIASSFPSVEMQFVLERLHQQFSHCNHVPKKQDLYPTAYTQKENLHSPIPNKNIHLQSLKCSSVRNNVCDNPIISSTENKLAKDPNQIYMNGDSSSSTLHFEPLTHKELSNSFEKLTSVLQTCDTSLTSDEIQQACDTIKVLEVGKESEEEACHPEIGSQSMFYFQHDCESLEPDSSSEFVQDSSEMSDDLVLLKDENGIENDENTTSLSTKEHKEDDDQKDTKMNQKLTYSKTWSEGLSQLRIKATIAKSNHFLKHFFSEAQNSSSLPDNQKETRKCKGNNVPSAEAKAKFRRSLDSATSLVFYKSSGLPLTSSPAPIRKSGTCFDFDSSLTSVSAIKRALFEKNSEDDDQKNILSTSAPPSTTTSSLLCNFEESVLNGCLEPVSTVEGFTAEIGASGSFCPRHRTLPVTVFFYTLEGTDKVISPYLGHIGLGRKGYHVPKQGTVQVTLFNPHQTVVKMFVVRYNLSDMPPHCQTFLRQRTLHMPVGASQDDSEARKWLRYLIHLRFASSKSGRIYLHTDVRLIIFRKSDVDAATVHEDKPYELRSFIQEPLNPKFSPRK</sequence>
<dbReference type="PANTHER" id="PTHR13199">
    <property type="entry name" value="GH03947P"/>
    <property type="match status" value="1"/>
</dbReference>
<accession>A0ABM1B1I2</accession>
<feature type="domain" description="Atos-like conserved" evidence="3">
    <location>
        <begin position="777"/>
        <end position="836"/>
    </location>
</feature>
<evidence type="ECO:0000256" key="1">
    <source>
        <dbReference type="ARBA" id="ARBA00034497"/>
    </source>
</evidence>
<dbReference type="InterPro" id="IPR025261">
    <property type="entry name" value="Atos-like_cons_dom"/>
</dbReference>
<dbReference type="SMART" id="SM01177">
    <property type="entry name" value="DUF4210"/>
    <property type="match status" value="1"/>
</dbReference>
<evidence type="ECO:0000313" key="5">
    <source>
        <dbReference type="RefSeq" id="XP_013772904.1"/>
    </source>
</evidence>
<feature type="compositionally biased region" description="Basic and acidic residues" evidence="2">
    <location>
        <begin position="619"/>
        <end position="632"/>
    </location>
</feature>
<dbReference type="GeneID" id="106458002"/>
<evidence type="ECO:0000259" key="3">
    <source>
        <dbReference type="SMART" id="SM01177"/>
    </source>
</evidence>
<feature type="region of interest" description="Disordered" evidence="2">
    <location>
        <begin position="604"/>
        <end position="632"/>
    </location>
</feature>
<dbReference type="Pfam" id="PF13889">
    <property type="entry name" value="Chromosome_seg"/>
    <property type="match status" value="1"/>
</dbReference>
<gene>
    <name evidence="5" type="primary">LOC106458002</name>
</gene>
<dbReference type="Proteomes" id="UP000694941">
    <property type="component" value="Unplaced"/>
</dbReference>
<dbReference type="RefSeq" id="XP_013772904.1">
    <property type="nucleotide sequence ID" value="XM_013917450.2"/>
</dbReference>
<dbReference type="PANTHER" id="PTHR13199:SF11">
    <property type="entry name" value="PROTEIN ATOSSA"/>
    <property type="match status" value="1"/>
</dbReference>
<reference evidence="5" key="1">
    <citation type="submission" date="2025-08" db="UniProtKB">
        <authorList>
            <consortium name="RefSeq"/>
        </authorList>
    </citation>
    <scope>IDENTIFICATION</scope>
    <source>
        <tissue evidence="5">Muscle</tissue>
    </source>
</reference>
<proteinExistence type="inferred from homology"/>
<comment type="similarity">
    <text evidence="1">Belongs to the ATOS family.</text>
</comment>
<protein>
    <submittedName>
        <fullName evidence="5">Protein FAM214A-like isoform X1</fullName>
    </submittedName>
</protein>
<evidence type="ECO:0000313" key="4">
    <source>
        <dbReference type="Proteomes" id="UP000694941"/>
    </source>
</evidence>
<feature type="region of interest" description="Disordered" evidence="2">
    <location>
        <begin position="267"/>
        <end position="320"/>
    </location>
</feature>
<dbReference type="InterPro" id="IPR033473">
    <property type="entry name" value="Atos-like_C"/>
</dbReference>
<name>A0ABM1B1I2_LIMPO</name>
<dbReference type="InterPro" id="IPR051506">
    <property type="entry name" value="ATOS_Transcription_Regulators"/>
</dbReference>
<organism evidence="4 5">
    <name type="scientific">Limulus polyphemus</name>
    <name type="common">Atlantic horseshoe crab</name>
    <dbReference type="NCBI Taxonomy" id="6850"/>
    <lineage>
        <taxon>Eukaryota</taxon>
        <taxon>Metazoa</taxon>
        <taxon>Ecdysozoa</taxon>
        <taxon>Arthropoda</taxon>
        <taxon>Chelicerata</taxon>
        <taxon>Merostomata</taxon>
        <taxon>Xiphosura</taxon>
        <taxon>Limulidae</taxon>
        <taxon>Limulus</taxon>
    </lineage>
</organism>
<evidence type="ECO:0000256" key="2">
    <source>
        <dbReference type="SAM" id="MobiDB-lite"/>
    </source>
</evidence>
<keyword evidence="4" id="KW-1185">Reference proteome</keyword>
<dbReference type="Pfam" id="PF13915">
    <property type="entry name" value="DUF4210"/>
    <property type="match status" value="1"/>
</dbReference>